<comment type="catalytic activity">
    <reaction evidence="8">
        <text>L-glutamate + acetyl-CoA = N-acetyl-L-glutamate + CoA + H(+)</text>
        <dbReference type="Rhea" id="RHEA:24292"/>
        <dbReference type="ChEBI" id="CHEBI:15378"/>
        <dbReference type="ChEBI" id="CHEBI:29985"/>
        <dbReference type="ChEBI" id="CHEBI:44337"/>
        <dbReference type="ChEBI" id="CHEBI:57287"/>
        <dbReference type="ChEBI" id="CHEBI:57288"/>
        <dbReference type="EC" id="2.3.1.1"/>
    </reaction>
</comment>
<accession>A0A7C2V658</accession>
<evidence type="ECO:0000313" key="9">
    <source>
        <dbReference type="EMBL" id="HEW45321.1"/>
    </source>
</evidence>
<protein>
    <recommendedName>
        <fullName evidence="8">Arginine biosynthesis bifunctional protein ArgJ</fullName>
    </recommendedName>
    <domain>
        <recommendedName>
            <fullName evidence="8">Glutamate N-acetyltransferase</fullName>
            <ecNumber evidence="8">2.3.1.35</ecNumber>
        </recommendedName>
        <alternativeName>
            <fullName evidence="8">Ornithine acetyltransferase</fullName>
            <shortName evidence="8">OATase</shortName>
        </alternativeName>
        <alternativeName>
            <fullName evidence="8">Ornithine transacetylase</fullName>
        </alternativeName>
    </domain>
    <domain>
        <recommendedName>
            <fullName evidence="8">Amino-acid acetyltransferase</fullName>
            <ecNumber evidence="8">2.3.1.1</ecNumber>
        </recommendedName>
        <alternativeName>
            <fullName evidence="8">N-acetylglutamate synthase</fullName>
            <shortName evidence="8">AGSase</shortName>
        </alternativeName>
    </domain>
    <component>
        <recommendedName>
            <fullName evidence="8">Arginine biosynthesis bifunctional protein ArgJ alpha chain</fullName>
        </recommendedName>
    </component>
    <component>
        <recommendedName>
            <fullName evidence="8">Arginine biosynthesis bifunctional protein ArgJ beta chain</fullName>
        </recommendedName>
    </component>
</protein>
<comment type="function">
    <text evidence="8">Catalyzes two activities which are involved in the cyclic version of arginine biosynthesis: the synthesis of N-acetylglutamate from glutamate and acetyl-CoA as the acetyl donor, and of ornithine by transacetylation between N(2)-acetylornithine and glutamate.</text>
</comment>
<feature type="binding site" evidence="8">
    <location>
        <position position="376"/>
    </location>
    <ligand>
        <name>substrate</name>
    </ligand>
</feature>
<evidence type="ECO:0000256" key="6">
    <source>
        <dbReference type="ARBA" id="ARBA00022813"/>
    </source>
</evidence>
<comment type="similarity">
    <text evidence="2 8">Belongs to the ArgJ family.</text>
</comment>
<keyword evidence="7 8" id="KW-0012">Acyltransferase</keyword>
<comment type="caution">
    <text evidence="9">The sequence shown here is derived from an EMBL/GenBank/DDBJ whole genome shotgun (WGS) entry which is preliminary data.</text>
</comment>
<keyword evidence="8" id="KW-0511">Multifunctional enzyme</keyword>
<reference evidence="9" key="1">
    <citation type="journal article" date="2020" name="mSystems">
        <title>Genome- and Community-Level Interaction Insights into Carbon Utilization and Element Cycling Functions of Hydrothermarchaeota in Hydrothermal Sediment.</title>
        <authorList>
            <person name="Zhou Z."/>
            <person name="Liu Y."/>
            <person name="Xu W."/>
            <person name="Pan J."/>
            <person name="Luo Z.H."/>
            <person name="Li M."/>
        </authorList>
    </citation>
    <scope>NUCLEOTIDE SEQUENCE [LARGE SCALE GENOMIC DNA]</scope>
    <source>
        <strain evidence="9">SpSt-132</strain>
    </source>
</reference>
<name>A0A7C2V658_9AQUI</name>
<dbReference type="InterPro" id="IPR002813">
    <property type="entry name" value="Arg_biosynth_ArgJ"/>
</dbReference>
<dbReference type="NCBIfam" id="TIGR00120">
    <property type="entry name" value="ArgJ"/>
    <property type="match status" value="1"/>
</dbReference>
<dbReference type="Gene3D" id="3.60.70.12">
    <property type="entry name" value="L-amino peptidase D-ALA esterase/amidase"/>
    <property type="match status" value="1"/>
</dbReference>
<dbReference type="InterPro" id="IPR016117">
    <property type="entry name" value="ArgJ-like_dom_sf"/>
</dbReference>
<sequence length="376" mass="41351">MEILMGVGKAGLKSGEKPDILVVLLPQTCSASFLFTKNHFKSASVLYSQKVFKGRVRAMVINSGNANCGVGREGLLHAELMAKRVAERLDVEEDEVLVFSTGVIGKPMPIDRVLSGIDSACELLEPLDLKRASEVISTTDSFPKYDFVKRDKLEVFGFAKGAGMIHPNMGTMLAFVFTNADLKEDMLERLHKDINDRTFNSISVDGCMSTNDSFGLISLGLVKEDLQKVSDAIEGVSLSLARKIVQDGEGATRIIKVVVKNASLQLKARLIAQAIATSNLVKTAVFGRDPNWGRIVAAAGSTAFPIDQFKLKVYIGNHLVYDGKVHPKAVENAKKYMEESQEIDITLDLMEGKESWTYHSSDLTYDYIRINAEYTT</sequence>
<dbReference type="NCBIfam" id="NF003802">
    <property type="entry name" value="PRK05388.1"/>
    <property type="match status" value="1"/>
</dbReference>
<feature type="site" description="Involved in the stabilization of negative charge on the oxyanion by the formation of the oxyanion hole" evidence="8">
    <location>
        <position position="101"/>
    </location>
</feature>
<dbReference type="GO" id="GO:0006592">
    <property type="term" value="P:ornithine biosynthetic process"/>
    <property type="evidence" value="ECO:0007669"/>
    <property type="project" value="TreeGrafter"/>
</dbReference>
<feature type="site" description="Cleavage; by autolysis" evidence="8">
    <location>
        <begin position="170"/>
        <end position="171"/>
    </location>
</feature>
<dbReference type="GO" id="GO:0006526">
    <property type="term" value="P:L-arginine biosynthetic process"/>
    <property type="evidence" value="ECO:0007669"/>
    <property type="project" value="UniProtKB-UniRule"/>
</dbReference>
<organism evidence="9">
    <name type="scientific">Hydrogenobacter sp</name>
    <dbReference type="NCBI Taxonomy" id="2152829"/>
    <lineage>
        <taxon>Bacteria</taxon>
        <taxon>Pseudomonadati</taxon>
        <taxon>Aquificota</taxon>
        <taxon>Aquificia</taxon>
        <taxon>Aquificales</taxon>
        <taxon>Aquificaceae</taxon>
        <taxon>Hydrogenobacter</taxon>
    </lineage>
</organism>
<dbReference type="InterPro" id="IPR042195">
    <property type="entry name" value="ArgJ_beta_C"/>
</dbReference>
<dbReference type="EC" id="2.3.1.35" evidence="8"/>
<feature type="binding site" evidence="8">
    <location>
        <position position="371"/>
    </location>
    <ligand>
        <name>substrate</name>
    </ligand>
</feature>
<gene>
    <name evidence="8 9" type="primary">argJ</name>
    <name evidence="9" type="ORF">ENO47_01420</name>
</gene>
<keyword evidence="6 8" id="KW-0068">Autocatalytic cleavage</keyword>
<feature type="binding site" evidence="8">
    <location>
        <position position="138"/>
    </location>
    <ligand>
        <name>substrate</name>
    </ligand>
</feature>
<evidence type="ECO:0000256" key="1">
    <source>
        <dbReference type="ARBA" id="ARBA00004496"/>
    </source>
</evidence>
<feature type="active site" description="Nucleophile" evidence="8">
    <location>
        <position position="171"/>
    </location>
</feature>
<feature type="site" description="Involved in the stabilization of negative charge on the oxyanion by the formation of the oxyanion hole" evidence="8">
    <location>
        <position position="102"/>
    </location>
</feature>
<feature type="binding site" evidence="8">
    <location>
        <position position="249"/>
    </location>
    <ligand>
        <name>substrate</name>
    </ligand>
</feature>
<keyword evidence="8" id="KW-0028">Amino-acid biosynthesis</keyword>
<comment type="subcellular location">
    <subcellularLocation>
        <location evidence="1 8">Cytoplasm</location>
    </subcellularLocation>
</comment>
<keyword evidence="4 8" id="KW-0963">Cytoplasm</keyword>
<dbReference type="GO" id="GO:0004042">
    <property type="term" value="F:L-glutamate N-acetyltransferase activity"/>
    <property type="evidence" value="ECO:0007669"/>
    <property type="project" value="UniProtKB-UniRule"/>
</dbReference>
<comment type="catalytic activity">
    <reaction evidence="8">
        <text>N(2)-acetyl-L-ornithine + L-glutamate = N-acetyl-L-glutamate + L-ornithine</text>
        <dbReference type="Rhea" id="RHEA:15349"/>
        <dbReference type="ChEBI" id="CHEBI:29985"/>
        <dbReference type="ChEBI" id="CHEBI:44337"/>
        <dbReference type="ChEBI" id="CHEBI:46911"/>
        <dbReference type="ChEBI" id="CHEBI:57805"/>
        <dbReference type="EC" id="2.3.1.35"/>
    </reaction>
</comment>
<keyword evidence="8" id="KW-0055">Arginine biosynthesis</keyword>
<dbReference type="GO" id="GO:0004358">
    <property type="term" value="F:L-glutamate N-acetyltransferase activity, acting on acetyl-L-ornithine as donor"/>
    <property type="evidence" value="ECO:0007669"/>
    <property type="project" value="UniProtKB-UniRule"/>
</dbReference>
<evidence type="ECO:0000256" key="4">
    <source>
        <dbReference type="ARBA" id="ARBA00022490"/>
    </source>
</evidence>
<comment type="subunit">
    <text evidence="3 8">Heterotetramer of two alpha and two beta chains.</text>
</comment>
<dbReference type="EC" id="2.3.1.1" evidence="8"/>
<evidence type="ECO:0000256" key="3">
    <source>
        <dbReference type="ARBA" id="ARBA00011475"/>
    </source>
</evidence>
<evidence type="ECO:0000256" key="5">
    <source>
        <dbReference type="ARBA" id="ARBA00022679"/>
    </source>
</evidence>
<dbReference type="PANTHER" id="PTHR23100:SF0">
    <property type="entry name" value="ARGININE BIOSYNTHESIS BIFUNCTIONAL PROTEIN ARGJ, MITOCHONDRIAL"/>
    <property type="match status" value="1"/>
</dbReference>
<evidence type="ECO:0000256" key="7">
    <source>
        <dbReference type="ARBA" id="ARBA00023315"/>
    </source>
</evidence>
<dbReference type="AlphaFoldDB" id="A0A7C2V658"/>
<comment type="pathway">
    <text evidence="8">Amino-acid biosynthesis; L-arginine biosynthesis; N(2)-acetyl-L-ornithine from L-glutamate: step 1/4.</text>
</comment>
<keyword evidence="5 8" id="KW-0808">Transferase</keyword>
<proteinExistence type="inferred from homology"/>
<dbReference type="EMBL" id="DSFP01000022">
    <property type="protein sequence ID" value="HEW45321.1"/>
    <property type="molecule type" value="Genomic_DNA"/>
</dbReference>
<feature type="binding site" evidence="8">
    <location>
        <position position="160"/>
    </location>
    <ligand>
        <name>substrate</name>
    </ligand>
</feature>
<feature type="chain" id="PRO_5028543445" description="Arginine biosynthesis bifunctional protein ArgJ beta chain" evidence="8">
    <location>
        <begin position="171"/>
        <end position="376"/>
    </location>
</feature>
<feature type="chain" id="PRO_5028543446" description="Arginine biosynthesis bifunctional protein ArgJ alpha chain" evidence="8">
    <location>
        <begin position="1"/>
        <end position="170"/>
    </location>
</feature>
<feature type="binding site" evidence="8">
    <location>
        <position position="171"/>
    </location>
    <ligand>
        <name>substrate</name>
    </ligand>
</feature>
<dbReference type="UniPathway" id="UPA00068">
    <property type="reaction ID" value="UER00106"/>
</dbReference>
<dbReference type="PANTHER" id="PTHR23100">
    <property type="entry name" value="ARGININE BIOSYNTHESIS BIFUNCTIONAL PROTEIN ARGJ"/>
    <property type="match status" value="1"/>
</dbReference>
<dbReference type="Gene3D" id="3.10.20.340">
    <property type="entry name" value="ArgJ beta chain, C-terminal domain"/>
    <property type="match status" value="1"/>
</dbReference>
<dbReference type="HAMAP" id="MF_01106">
    <property type="entry name" value="ArgJ"/>
    <property type="match status" value="1"/>
</dbReference>
<evidence type="ECO:0000256" key="8">
    <source>
        <dbReference type="HAMAP-Rule" id="MF_01106"/>
    </source>
</evidence>
<dbReference type="CDD" id="cd02152">
    <property type="entry name" value="OAT"/>
    <property type="match status" value="1"/>
</dbReference>
<evidence type="ECO:0000256" key="2">
    <source>
        <dbReference type="ARBA" id="ARBA00006774"/>
    </source>
</evidence>
<comment type="pathway">
    <text evidence="8">Amino-acid biosynthesis; L-arginine biosynthesis; L-ornithine and N-acetyl-L-glutamate from L-glutamate and N(2)-acetyl-L-ornithine (cyclic): step 1/1.</text>
</comment>
<dbReference type="FunFam" id="3.10.20.340:FF:000003">
    <property type="entry name" value="Arginine biosynthesis bifunctional protein ArgJ"/>
    <property type="match status" value="1"/>
</dbReference>
<dbReference type="SUPFAM" id="SSF56266">
    <property type="entry name" value="DmpA/ArgJ-like"/>
    <property type="match status" value="1"/>
</dbReference>
<dbReference type="Pfam" id="PF01960">
    <property type="entry name" value="ArgJ"/>
    <property type="match status" value="1"/>
</dbReference>
<dbReference type="GO" id="GO:0005737">
    <property type="term" value="C:cytoplasm"/>
    <property type="evidence" value="ECO:0007669"/>
    <property type="project" value="UniProtKB-SubCell"/>
</dbReference>